<keyword evidence="7" id="KW-1185">Reference proteome</keyword>
<dbReference type="EMBL" id="SJJY01000001">
    <property type="protein sequence ID" value="TCC28175.1"/>
    <property type="molecule type" value="Genomic_DNA"/>
</dbReference>
<proteinExistence type="predicted"/>
<dbReference type="Gene3D" id="1.10.10.10">
    <property type="entry name" value="Winged helix-like DNA-binding domain superfamily/Winged helix DNA-binding domain"/>
    <property type="match status" value="1"/>
</dbReference>
<dbReference type="PANTHER" id="PTHR33204">
    <property type="entry name" value="TRANSCRIPTIONAL REGULATOR, MARR FAMILY"/>
    <property type="match status" value="1"/>
</dbReference>
<gene>
    <name evidence="6" type="ORF">E0H58_00755</name>
</gene>
<evidence type="ECO:0000256" key="4">
    <source>
        <dbReference type="SAM" id="MobiDB-lite"/>
    </source>
</evidence>
<evidence type="ECO:0000313" key="7">
    <source>
        <dbReference type="Proteomes" id="UP000292385"/>
    </source>
</evidence>
<dbReference type="SUPFAM" id="SSF46785">
    <property type="entry name" value="Winged helix' DNA-binding domain"/>
    <property type="match status" value="1"/>
</dbReference>
<reference evidence="6 7" key="1">
    <citation type="submission" date="2019-02" db="EMBL/GenBank/DDBJ databases">
        <title>Kribbella capetownensis sp. nov. and Kribbella speibonae sp. nov., isolated from soil.</title>
        <authorList>
            <person name="Curtis S.M."/>
            <person name="Norton I."/>
            <person name="Everest G.J."/>
            <person name="Meyers P.R."/>
        </authorList>
    </citation>
    <scope>NUCLEOTIDE SEQUENCE [LARGE SCALE GENOMIC DNA]</scope>
    <source>
        <strain evidence="6 7">SK5</strain>
    </source>
</reference>
<dbReference type="PANTHER" id="PTHR33204:SF37">
    <property type="entry name" value="HTH-TYPE TRANSCRIPTIONAL REGULATOR YODB"/>
    <property type="match status" value="1"/>
</dbReference>
<dbReference type="Pfam" id="PF01638">
    <property type="entry name" value="HxlR"/>
    <property type="match status" value="1"/>
</dbReference>
<feature type="region of interest" description="Disordered" evidence="4">
    <location>
        <begin position="109"/>
        <end position="134"/>
    </location>
</feature>
<evidence type="ECO:0000256" key="3">
    <source>
        <dbReference type="ARBA" id="ARBA00023163"/>
    </source>
</evidence>
<feature type="domain" description="HTH hxlR-type" evidence="5">
    <location>
        <begin position="17"/>
        <end position="109"/>
    </location>
</feature>
<dbReference type="Proteomes" id="UP000292385">
    <property type="component" value="Unassembled WGS sequence"/>
</dbReference>
<keyword evidence="3" id="KW-0804">Transcription</keyword>
<sequence length="134" mass="14543">MAAPRPGRAVRGSSTGRPLMAALDLFGQRWNLRIVWELQHGPVGFRALQERCDNMSSSVLRQRLTELVDAALVEQHPDSTYALTELGHGVHRALRPLGRWAAEWAATLSADSEDAPSASDDRSGKSLSPKGSDA</sequence>
<evidence type="ECO:0000256" key="2">
    <source>
        <dbReference type="ARBA" id="ARBA00023125"/>
    </source>
</evidence>
<keyword evidence="1" id="KW-0805">Transcription regulation</keyword>
<protein>
    <submittedName>
        <fullName evidence="6">Transcriptional regulator</fullName>
    </submittedName>
</protein>
<dbReference type="InterPro" id="IPR036390">
    <property type="entry name" value="WH_DNA-bd_sf"/>
</dbReference>
<dbReference type="PROSITE" id="PS51118">
    <property type="entry name" value="HTH_HXLR"/>
    <property type="match status" value="1"/>
</dbReference>
<evidence type="ECO:0000256" key="1">
    <source>
        <dbReference type="ARBA" id="ARBA00023015"/>
    </source>
</evidence>
<keyword evidence="2" id="KW-0238">DNA-binding</keyword>
<evidence type="ECO:0000313" key="6">
    <source>
        <dbReference type="EMBL" id="TCC28175.1"/>
    </source>
</evidence>
<accession>A0ABY2AFT2</accession>
<organism evidence="6 7">
    <name type="scientific">Kribbella speibonae</name>
    <dbReference type="NCBI Taxonomy" id="1572660"/>
    <lineage>
        <taxon>Bacteria</taxon>
        <taxon>Bacillati</taxon>
        <taxon>Actinomycetota</taxon>
        <taxon>Actinomycetes</taxon>
        <taxon>Propionibacteriales</taxon>
        <taxon>Kribbellaceae</taxon>
        <taxon>Kribbella</taxon>
    </lineage>
</organism>
<dbReference type="InterPro" id="IPR036388">
    <property type="entry name" value="WH-like_DNA-bd_sf"/>
</dbReference>
<comment type="caution">
    <text evidence="6">The sequence shown here is derived from an EMBL/GenBank/DDBJ whole genome shotgun (WGS) entry which is preliminary data.</text>
</comment>
<dbReference type="InterPro" id="IPR002577">
    <property type="entry name" value="HTH_HxlR"/>
</dbReference>
<evidence type="ECO:0000259" key="5">
    <source>
        <dbReference type="PROSITE" id="PS51118"/>
    </source>
</evidence>
<name>A0ABY2AFT2_9ACTN</name>